<comment type="caution">
    <text evidence="5">The sequence shown here is derived from an EMBL/GenBank/DDBJ whole genome shotgun (WGS) entry which is preliminary data.</text>
</comment>
<evidence type="ECO:0000256" key="2">
    <source>
        <dbReference type="PROSITE-ProRule" id="PRU01091"/>
    </source>
</evidence>
<dbReference type="SMART" id="SM00862">
    <property type="entry name" value="Trans_reg_C"/>
    <property type="match status" value="1"/>
</dbReference>
<feature type="domain" description="OmpR/PhoB-type" evidence="4">
    <location>
        <begin position="1"/>
        <end position="104"/>
    </location>
</feature>
<accession>A0ABW7PXK7</accession>
<evidence type="ECO:0000256" key="1">
    <source>
        <dbReference type="ARBA" id="ARBA00023125"/>
    </source>
</evidence>
<reference evidence="5 6" key="1">
    <citation type="submission" date="2024-08" db="EMBL/GenBank/DDBJ databases">
        <title>Pantoea ronii - a newly identified human opportunistic pathogen.</title>
        <authorList>
            <person name="Keidar-Friedman D."/>
            <person name="Sorek N."/>
            <person name="Leshin-Carmel D."/>
            <person name="Tsur A."/>
            <person name="Amsalem M."/>
            <person name="Tolkach D."/>
            <person name="Brosh-Nissimov T."/>
        </authorList>
    </citation>
    <scope>NUCLEOTIDE SEQUENCE [LARGE SCALE GENOMIC DNA]</scope>
    <source>
        <strain evidence="5 6">AA23256</strain>
    </source>
</reference>
<dbReference type="SUPFAM" id="SSF46894">
    <property type="entry name" value="C-terminal effector domain of the bipartite response regulators"/>
    <property type="match status" value="1"/>
</dbReference>
<dbReference type="Proteomes" id="UP001611251">
    <property type="component" value="Unassembled WGS sequence"/>
</dbReference>
<dbReference type="EMBL" id="JBGFSN010000004">
    <property type="protein sequence ID" value="MFH8135063.1"/>
    <property type="molecule type" value="Genomic_DNA"/>
</dbReference>
<gene>
    <name evidence="5" type="ORF">ABU178_12880</name>
</gene>
<keyword evidence="3" id="KW-0472">Membrane</keyword>
<keyword evidence="6" id="KW-1185">Reference proteome</keyword>
<dbReference type="InterPro" id="IPR016032">
    <property type="entry name" value="Sig_transdc_resp-reg_C-effctor"/>
</dbReference>
<keyword evidence="1 2" id="KW-0238">DNA-binding</keyword>
<organism evidence="5 6">
    <name type="scientific">Pantoea osteomyelitidis</name>
    <dbReference type="NCBI Taxonomy" id="3230026"/>
    <lineage>
        <taxon>Bacteria</taxon>
        <taxon>Pseudomonadati</taxon>
        <taxon>Pseudomonadota</taxon>
        <taxon>Gammaproteobacteria</taxon>
        <taxon>Enterobacterales</taxon>
        <taxon>Erwiniaceae</taxon>
        <taxon>Pantoea</taxon>
    </lineage>
</organism>
<dbReference type="InterPro" id="IPR001867">
    <property type="entry name" value="OmpR/PhoB-type_DNA-bd"/>
</dbReference>
<proteinExistence type="predicted"/>
<feature type="transmembrane region" description="Helical" evidence="3">
    <location>
        <begin position="147"/>
        <end position="165"/>
    </location>
</feature>
<evidence type="ECO:0000256" key="3">
    <source>
        <dbReference type="SAM" id="Phobius"/>
    </source>
</evidence>
<dbReference type="InterPro" id="IPR036388">
    <property type="entry name" value="WH-like_DNA-bd_sf"/>
</dbReference>
<dbReference type="Pfam" id="PF00486">
    <property type="entry name" value="Trans_reg_C"/>
    <property type="match status" value="1"/>
</dbReference>
<evidence type="ECO:0000313" key="5">
    <source>
        <dbReference type="EMBL" id="MFH8135063.1"/>
    </source>
</evidence>
<sequence>MHYLIDDKILFFPQENLLCAVDENQSDCSLPRPATLLLLALIRCPGTLISRDALMEEAWDAHGFRASGHNLNTYLSVLRHALNELGADSELIKTLPRQGLIMRDVVIAVSETDKVKATESEQPEPTVAPQPNQLETLSAPRVFSRNFIAWSLLLLTAALALPWFFHGSGAPEMPKMKTWLAGEVKGCPVYALRPISADEKATLLHDVAQLDKNQHCETDRYHALVDVKERGNQFLSSVAFCHTHENGYSACSTYYQEGKPWQQ</sequence>
<evidence type="ECO:0000259" key="4">
    <source>
        <dbReference type="PROSITE" id="PS51755"/>
    </source>
</evidence>
<feature type="DNA-binding region" description="OmpR/PhoB-type" evidence="2">
    <location>
        <begin position="1"/>
        <end position="104"/>
    </location>
</feature>
<evidence type="ECO:0000313" key="6">
    <source>
        <dbReference type="Proteomes" id="UP001611251"/>
    </source>
</evidence>
<keyword evidence="3" id="KW-0812">Transmembrane</keyword>
<protein>
    <submittedName>
        <fullName evidence="5">Transcriptional regulator</fullName>
    </submittedName>
</protein>
<dbReference type="PROSITE" id="PS51755">
    <property type="entry name" value="OMPR_PHOB"/>
    <property type="match status" value="1"/>
</dbReference>
<dbReference type="RefSeq" id="WP_397215396.1">
    <property type="nucleotide sequence ID" value="NZ_JBGFSN010000004.1"/>
</dbReference>
<name>A0ABW7PXK7_9GAMM</name>
<dbReference type="Gene3D" id="1.10.10.10">
    <property type="entry name" value="Winged helix-like DNA-binding domain superfamily/Winged helix DNA-binding domain"/>
    <property type="match status" value="1"/>
</dbReference>
<keyword evidence="3" id="KW-1133">Transmembrane helix</keyword>